<sequence>MEDMDNFHGEVLELKGRSESKRLNKTVDGPDRGYNRSNIKCWNCERFGHIKNECKVPKNILFPRSVVYYQPLVSSNANKAERGSPSHSDQINSRNPQPMQTCYTMLTVANGGTMDVFGKRKTTVTIQHKHLAVEFVVAEDALQDSLACIDFLQQYAGTINKADRSCTHMGQRFSLISSDDGAQLQHVVLDKNKIIPSIPGSGQPAILCL</sequence>
<feature type="domain" description="CCHC-type" evidence="3">
    <location>
        <begin position="40"/>
        <end position="55"/>
    </location>
</feature>
<feature type="region of interest" description="Disordered" evidence="2">
    <location>
        <begin position="77"/>
        <end position="96"/>
    </location>
</feature>
<dbReference type="Gene3D" id="4.10.60.10">
    <property type="entry name" value="Zinc finger, CCHC-type"/>
    <property type="match status" value="1"/>
</dbReference>
<dbReference type="PROSITE" id="PS50158">
    <property type="entry name" value="ZF_CCHC"/>
    <property type="match status" value="1"/>
</dbReference>
<proteinExistence type="predicted"/>
<keyword evidence="1" id="KW-0863">Zinc-finger</keyword>
<keyword evidence="1" id="KW-0862">Zinc</keyword>
<evidence type="ECO:0000256" key="1">
    <source>
        <dbReference type="PROSITE-ProRule" id="PRU00047"/>
    </source>
</evidence>
<organism evidence="4">
    <name type="scientific">Xenopus laevis</name>
    <name type="common">African clawed frog</name>
    <dbReference type="NCBI Taxonomy" id="8355"/>
    <lineage>
        <taxon>Eukaryota</taxon>
        <taxon>Metazoa</taxon>
        <taxon>Chordata</taxon>
        <taxon>Craniata</taxon>
        <taxon>Vertebrata</taxon>
        <taxon>Euteleostomi</taxon>
        <taxon>Amphibia</taxon>
        <taxon>Batrachia</taxon>
        <taxon>Anura</taxon>
        <taxon>Pipoidea</taxon>
        <taxon>Pipidae</taxon>
        <taxon>Xenopodinae</taxon>
        <taxon>Xenopus</taxon>
        <taxon>Xenopus</taxon>
    </lineage>
</organism>
<gene>
    <name evidence="4" type="ORF">XELAEV_18004569mg</name>
</gene>
<dbReference type="InterPro" id="IPR036875">
    <property type="entry name" value="Znf_CCHC_sf"/>
</dbReference>
<protein>
    <recommendedName>
        <fullName evidence="3">CCHC-type domain-containing protein</fullName>
    </recommendedName>
</protein>
<keyword evidence="1" id="KW-0479">Metal-binding</keyword>
<evidence type="ECO:0000313" key="4">
    <source>
        <dbReference type="EMBL" id="OCT56650.1"/>
    </source>
</evidence>
<feature type="compositionally biased region" description="Polar residues" evidence="2">
    <location>
        <begin position="85"/>
        <end position="96"/>
    </location>
</feature>
<name>A0A974BQX0_XENLA</name>
<accession>A0A974BQX0</accession>
<dbReference type="InterPro" id="IPR001878">
    <property type="entry name" value="Znf_CCHC"/>
</dbReference>
<dbReference type="EMBL" id="KV467257">
    <property type="protein sequence ID" value="OCT56650.1"/>
    <property type="molecule type" value="Genomic_DNA"/>
</dbReference>
<reference evidence="4" key="1">
    <citation type="submission" date="2016-05" db="EMBL/GenBank/DDBJ databases">
        <title>WGS assembly of Xenopus laevis.</title>
        <authorList>
            <person name="Session A."/>
            <person name="Uno Y."/>
            <person name="Kwon T."/>
            <person name="Chapman J."/>
            <person name="Toyoda A."/>
            <person name="Takahashi S."/>
            <person name="Fukui A."/>
            <person name="Hikosaka A."/>
            <person name="Putnam N."/>
            <person name="Stites J."/>
            <person name="Van Heeringen S."/>
            <person name="Quigley I."/>
            <person name="Heinz S."/>
            <person name="Hellsten U."/>
            <person name="Lyons J."/>
            <person name="Suzuki A."/>
            <person name="Kondo M."/>
            <person name="Ogino H."/>
            <person name="Ochi H."/>
            <person name="Bogdanovic O."/>
            <person name="Lister R."/>
            <person name="Georgiou G."/>
            <person name="Paranjpe S."/>
            <person name="Van Kruijsbergen I."/>
            <person name="Mozaffari S."/>
            <person name="Shu S."/>
            <person name="Schmutz J."/>
            <person name="Jenkins J."/>
            <person name="Grimwood J."/>
            <person name="Carlson J."/>
            <person name="Mitros T."/>
            <person name="Simakov O."/>
            <person name="Heald R."/>
            <person name="Miller K."/>
            <person name="Haudenschild C."/>
            <person name="Kuroki Y."/>
            <person name="Tanaka T."/>
            <person name="Michiue T."/>
            <person name="Watanabe M."/>
            <person name="Kinoshita T."/>
            <person name="Ohta Y."/>
            <person name="Mawaribuchi S."/>
            <person name="Suzuki Y."/>
            <person name="Haramoto Y."/>
            <person name="Yamamoto T."/>
            <person name="Takagi C."/>
            <person name="Kitzman J."/>
            <person name="Shendure J."/>
            <person name="Nakayama T."/>
            <person name="Izutsu Y."/>
            <person name="Robert J."/>
            <person name="Dichmann D."/>
            <person name="Flajnik M."/>
            <person name="Houston D."/>
            <person name="Marcotte E."/>
            <person name="Wallingford J."/>
            <person name="Ito Y."/>
            <person name="Asashima M."/>
            <person name="Ueno N."/>
            <person name="Matsuda Y."/>
            <person name="Jan Veenstra G."/>
            <person name="Fujiyama A."/>
            <person name="Harland R."/>
            <person name="Taira M."/>
            <person name="Rokhsar D.S."/>
        </authorList>
    </citation>
    <scope>NUCLEOTIDE SEQUENCE</scope>
    <source>
        <strain evidence="4">J</strain>
        <tissue evidence="4">Blood</tissue>
    </source>
</reference>
<dbReference type="Proteomes" id="UP000694892">
    <property type="component" value="Unassembled WGS sequence"/>
</dbReference>
<evidence type="ECO:0000259" key="3">
    <source>
        <dbReference type="PROSITE" id="PS50158"/>
    </source>
</evidence>
<dbReference type="SUPFAM" id="SSF57756">
    <property type="entry name" value="Retrovirus zinc finger-like domains"/>
    <property type="match status" value="1"/>
</dbReference>
<evidence type="ECO:0000256" key="2">
    <source>
        <dbReference type="SAM" id="MobiDB-lite"/>
    </source>
</evidence>
<dbReference type="AlphaFoldDB" id="A0A974BQX0"/>
<dbReference type="GO" id="GO:0003676">
    <property type="term" value="F:nucleic acid binding"/>
    <property type="evidence" value="ECO:0007669"/>
    <property type="project" value="InterPro"/>
</dbReference>
<dbReference type="GO" id="GO:0008270">
    <property type="term" value="F:zinc ion binding"/>
    <property type="evidence" value="ECO:0007669"/>
    <property type="project" value="UniProtKB-KW"/>
</dbReference>